<keyword evidence="7 14" id="KW-0812">Transmembrane</keyword>
<reference evidence="17 18" key="1">
    <citation type="submission" date="2012-12" db="EMBL/GenBank/DDBJ databases">
        <title>The Genome Sequence of Bacillus cereus VD133.</title>
        <authorList>
            <consortium name="The Broad Institute Genome Sequencing Platform"/>
            <consortium name="The Broad Institute Genome Sequencing Center for Infectious Disease"/>
            <person name="Feldgarden M."/>
            <person name="Van der Auwera G.A."/>
            <person name="Mahillon J."/>
            <person name="Duprez V."/>
            <person name="Timmery S."/>
            <person name="Mattelet C."/>
            <person name="Dierick K."/>
            <person name="Sun M."/>
            <person name="Yu Z."/>
            <person name="Zhu L."/>
            <person name="Hu X."/>
            <person name="Shank E.B."/>
            <person name="Swiecicka I."/>
            <person name="Hansen B.M."/>
            <person name="Andrup L."/>
            <person name="Walker B."/>
            <person name="Young S.K."/>
            <person name="Zeng Q."/>
            <person name="Gargeya S."/>
            <person name="Fitzgerald M."/>
            <person name="Haas B."/>
            <person name="Abouelleil A."/>
            <person name="Alvarado L."/>
            <person name="Arachchi H.M."/>
            <person name="Berlin A.M."/>
            <person name="Chapman S.B."/>
            <person name="Dewar J."/>
            <person name="Goldberg J."/>
            <person name="Griggs A."/>
            <person name="Gujja S."/>
            <person name="Hansen M."/>
            <person name="Howarth C."/>
            <person name="Imamovic A."/>
            <person name="Larimer J."/>
            <person name="McCowan C."/>
            <person name="Murphy C."/>
            <person name="Neiman D."/>
            <person name="Pearson M."/>
            <person name="Priest M."/>
            <person name="Roberts A."/>
            <person name="Saif S."/>
            <person name="Shea T."/>
            <person name="Sisk P."/>
            <person name="Sykes S."/>
            <person name="Wortman J."/>
            <person name="Nusbaum C."/>
            <person name="Birren B."/>
        </authorList>
    </citation>
    <scope>NUCLEOTIDE SEQUENCE [LARGE SCALE GENOMIC DNA]</scope>
    <source>
        <strain evidence="17 18">VD133</strain>
    </source>
</reference>
<dbReference type="InterPro" id="IPR003661">
    <property type="entry name" value="HisK_dim/P_dom"/>
</dbReference>
<dbReference type="Gene3D" id="3.30.565.10">
    <property type="entry name" value="Histidine kinase-like ATPase, C-terminal domain"/>
    <property type="match status" value="1"/>
</dbReference>
<dbReference type="Pfam" id="PF00512">
    <property type="entry name" value="HisKA"/>
    <property type="match status" value="1"/>
</dbReference>
<evidence type="ECO:0000256" key="10">
    <source>
        <dbReference type="ARBA" id="ARBA00022840"/>
    </source>
</evidence>
<accession>A0A9W5PVW6</accession>
<keyword evidence="9 17" id="KW-0418">Kinase</keyword>
<dbReference type="PRINTS" id="PR00344">
    <property type="entry name" value="BCTRLSENSOR"/>
</dbReference>
<evidence type="ECO:0000256" key="3">
    <source>
        <dbReference type="ARBA" id="ARBA00012438"/>
    </source>
</evidence>
<evidence type="ECO:0000256" key="9">
    <source>
        <dbReference type="ARBA" id="ARBA00022777"/>
    </source>
</evidence>
<keyword evidence="8" id="KW-0547">Nucleotide-binding</keyword>
<evidence type="ECO:0000256" key="13">
    <source>
        <dbReference type="ARBA" id="ARBA00023136"/>
    </source>
</evidence>
<dbReference type="InterPro" id="IPR005467">
    <property type="entry name" value="His_kinase_dom"/>
</dbReference>
<proteinExistence type="predicted"/>
<feature type="domain" description="Histidine kinase" evidence="15">
    <location>
        <begin position="245"/>
        <end position="461"/>
    </location>
</feature>
<dbReference type="PROSITE" id="PS50885">
    <property type="entry name" value="HAMP"/>
    <property type="match status" value="1"/>
</dbReference>
<dbReference type="CDD" id="cd06225">
    <property type="entry name" value="HAMP"/>
    <property type="match status" value="1"/>
</dbReference>
<dbReference type="SMART" id="SM00388">
    <property type="entry name" value="HisKA"/>
    <property type="match status" value="1"/>
</dbReference>
<dbReference type="GO" id="GO:0000155">
    <property type="term" value="F:phosphorelay sensor kinase activity"/>
    <property type="evidence" value="ECO:0007669"/>
    <property type="project" value="InterPro"/>
</dbReference>
<dbReference type="SUPFAM" id="SSF47384">
    <property type="entry name" value="Homodimeric domain of signal transducing histidine kinase"/>
    <property type="match status" value="1"/>
</dbReference>
<name>A0A9W5PVW6_BACCE</name>
<dbReference type="InterPro" id="IPR004358">
    <property type="entry name" value="Sig_transdc_His_kin-like_C"/>
</dbReference>
<keyword evidence="5" id="KW-0597">Phosphoprotein</keyword>
<keyword evidence="10" id="KW-0067">ATP-binding</keyword>
<evidence type="ECO:0000256" key="6">
    <source>
        <dbReference type="ARBA" id="ARBA00022679"/>
    </source>
</evidence>
<evidence type="ECO:0000256" key="4">
    <source>
        <dbReference type="ARBA" id="ARBA00022475"/>
    </source>
</evidence>
<evidence type="ECO:0000256" key="12">
    <source>
        <dbReference type="ARBA" id="ARBA00023012"/>
    </source>
</evidence>
<dbReference type="InterPro" id="IPR036890">
    <property type="entry name" value="HATPase_C_sf"/>
</dbReference>
<comment type="catalytic activity">
    <reaction evidence="1">
        <text>ATP + protein L-histidine = ADP + protein N-phospho-L-histidine.</text>
        <dbReference type="EC" id="2.7.13.3"/>
    </reaction>
</comment>
<evidence type="ECO:0000256" key="5">
    <source>
        <dbReference type="ARBA" id="ARBA00022553"/>
    </source>
</evidence>
<dbReference type="FunFam" id="1.10.287.130:FF:000001">
    <property type="entry name" value="Two-component sensor histidine kinase"/>
    <property type="match status" value="1"/>
</dbReference>
<dbReference type="InterPro" id="IPR036097">
    <property type="entry name" value="HisK_dim/P_sf"/>
</dbReference>
<evidence type="ECO:0000313" key="18">
    <source>
        <dbReference type="Proteomes" id="UP000014018"/>
    </source>
</evidence>
<dbReference type="GO" id="GO:0016036">
    <property type="term" value="P:cellular response to phosphate starvation"/>
    <property type="evidence" value="ECO:0007669"/>
    <property type="project" value="TreeGrafter"/>
</dbReference>
<evidence type="ECO:0000256" key="11">
    <source>
        <dbReference type="ARBA" id="ARBA00022989"/>
    </source>
</evidence>
<evidence type="ECO:0000256" key="8">
    <source>
        <dbReference type="ARBA" id="ARBA00022741"/>
    </source>
</evidence>
<dbReference type="SUPFAM" id="SSF158472">
    <property type="entry name" value="HAMP domain-like"/>
    <property type="match status" value="1"/>
</dbReference>
<dbReference type="PANTHER" id="PTHR45453:SF1">
    <property type="entry name" value="PHOSPHATE REGULON SENSOR PROTEIN PHOR"/>
    <property type="match status" value="1"/>
</dbReference>
<keyword evidence="13 14" id="KW-0472">Membrane</keyword>
<dbReference type="CDD" id="cd00075">
    <property type="entry name" value="HATPase"/>
    <property type="match status" value="1"/>
</dbReference>
<dbReference type="InterPro" id="IPR050351">
    <property type="entry name" value="BphY/WalK/GraS-like"/>
</dbReference>
<dbReference type="PANTHER" id="PTHR45453">
    <property type="entry name" value="PHOSPHATE REGULON SENSOR PROTEIN PHOR"/>
    <property type="match status" value="1"/>
</dbReference>
<dbReference type="GO" id="GO:0005886">
    <property type="term" value="C:plasma membrane"/>
    <property type="evidence" value="ECO:0007669"/>
    <property type="project" value="UniProtKB-SubCell"/>
</dbReference>
<feature type="transmembrane region" description="Helical" evidence="14">
    <location>
        <begin position="157"/>
        <end position="179"/>
    </location>
</feature>
<dbReference type="Proteomes" id="UP000014018">
    <property type="component" value="Unassembled WGS sequence"/>
</dbReference>
<sequence>MFTMVQKLWLTVVCAVCVTVSFLYFVSLYSYEKLYVDNLKTSLVMEGKSLAAQYDKREGISTFEEKVRSFDQISSSDVIFVSNPRDLSACLPFDVHHHSLISEGDRQTLLDGKTVTKIGYEEHFERNIMGVVIPVLENKKLVGIVYSYIPLKSIKDLIYDMGLILAPLAIAMILITIWVGRKIIIAITKPLSQMERVANHLATGDFSERITVSSEDEIGRLGKAFNKMANSLETEDVKRKEFLANVSHELRTPLSYIKGYSEAILDGVAKGAQQEKVTQLIHKEAGRMQRLVHDLLDLAQLEGEHFPLKKQPIVFSQLIEDVLDTYEIKFIEKEIHISTNLNPEVIVMIDEDRMQQVLHNVLDNAIRYTNQKGNIVITLEQIDDYCELKIKDTGIGIDIEHLENLGERFYRVDKARSRQHGGTGLGLAIVKQIVHIHGGQWKIESEKDKGTTVIIKLNVQDEGACSNF</sequence>
<feature type="domain" description="HAMP" evidence="16">
    <location>
        <begin position="185"/>
        <end position="237"/>
    </location>
</feature>
<dbReference type="GO" id="GO:0004721">
    <property type="term" value="F:phosphoprotein phosphatase activity"/>
    <property type="evidence" value="ECO:0007669"/>
    <property type="project" value="TreeGrafter"/>
</dbReference>
<dbReference type="RefSeq" id="WP_000494819.1">
    <property type="nucleotide sequence ID" value="NZ_KB976173.1"/>
</dbReference>
<dbReference type="Pfam" id="PF00672">
    <property type="entry name" value="HAMP"/>
    <property type="match status" value="1"/>
</dbReference>
<dbReference type="AlphaFoldDB" id="A0A9W5PVW6"/>
<evidence type="ECO:0000256" key="1">
    <source>
        <dbReference type="ARBA" id="ARBA00000085"/>
    </source>
</evidence>
<evidence type="ECO:0000313" key="17">
    <source>
        <dbReference type="EMBL" id="EOO39561.1"/>
    </source>
</evidence>
<dbReference type="EC" id="2.7.13.3" evidence="3"/>
<dbReference type="PROSITE" id="PS50109">
    <property type="entry name" value="HIS_KIN"/>
    <property type="match status" value="1"/>
</dbReference>
<evidence type="ECO:0000256" key="2">
    <source>
        <dbReference type="ARBA" id="ARBA00004651"/>
    </source>
</evidence>
<feature type="transmembrane region" description="Helical" evidence="14">
    <location>
        <begin position="6"/>
        <end position="26"/>
    </location>
</feature>
<keyword evidence="4" id="KW-1003">Cell membrane</keyword>
<keyword evidence="11 14" id="KW-1133">Transmembrane helix</keyword>
<evidence type="ECO:0000259" key="15">
    <source>
        <dbReference type="PROSITE" id="PS50109"/>
    </source>
</evidence>
<dbReference type="InterPro" id="IPR003594">
    <property type="entry name" value="HATPase_dom"/>
</dbReference>
<organism evidence="17 18">
    <name type="scientific">Bacillus cereus VD133</name>
    <dbReference type="NCBI Taxonomy" id="1053233"/>
    <lineage>
        <taxon>Bacteria</taxon>
        <taxon>Bacillati</taxon>
        <taxon>Bacillota</taxon>
        <taxon>Bacilli</taxon>
        <taxon>Bacillales</taxon>
        <taxon>Bacillaceae</taxon>
        <taxon>Bacillus</taxon>
        <taxon>Bacillus cereus group</taxon>
    </lineage>
</organism>
<protein>
    <recommendedName>
        <fullName evidence="3">histidine kinase</fullName>
        <ecNumber evidence="3">2.7.13.3</ecNumber>
    </recommendedName>
</protein>
<comment type="subcellular location">
    <subcellularLocation>
        <location evidence="2">Cell membrane</location>
        <topology evidence="2">Multi-pass membrane protein</topology>
    </subcellularLocation>
</comment>
<evidence type="ECO:0000256" key="7">
    <source>
        <dbReference type="ARBA" id="ARBA00022692"/>
    </source>
</evidence>
<dbReference type="SUPFAM" id="SSF55874">
    <property type="entry name" value="ATPase domain of HSP90 chaperone/DNA topoisomerase II/histidine kinase"/>
    <property type="match status" value="1"/>
</dbReference>
<dbReference type="FunFam" id="3.30.565.10:FF:000006">
    <property type="entry name" value="Sensor histidine kinase WalK"/>
    <property type="match status" value="1"/>
</dbReference>
<dbReference type="CDD" id="cd00082">
    <property type="entry name" value="HisKA"/>
    <property type="match status" value="1"/>
</dbReference>
<keyword evidence="12" id="KW-0902">Two-component regulatory system</keyword>
<dbReference type="InterPro" id="IPR003660">
    <property type="entry name" value="HAMP_dom"/>
</dbReference>
<dbReference type="SMART" id="SM00304">
    <property type="entry name" value="HAMP"/>
    <property type="match status" value="1"/>
</dbReference>
<evidence type="ECO:0000259" key="16">
    <source>
        <dbReference type="PROSITE" id="PS50885"/>
    </source>
</evidence>
<evidence type="ECO:0000256" key="14">
    <source>
        <dbReference type="SAM" id="Phobius"/>
    </source>
</evidence>
<dbReference type="Gene3D" id="6.10.340.10">
    <property type="match status" value="1"/>
</dbReference>
<dbReference type="SMART" id="SM00387">
    <property type="entry name" value="HATPase_c"/>
    <property type="match status" value="1"/>
</dbReference>
<comment type="caution">
    <text evidence="17">The sequence shown here is derived from an EMBL/GenBank/DDBJ whole genome shotgun (WGS) entry which is preliminary data.</text>
</comment>
<dbReference type="Pfam" id="PF02518">
    <property type="entry name" value="HATPase_c"/>
    <property type="match status" value="1"/>
</dbReference>
<dbReference type="EMBL" id="AHFB01000018">
    <property type="protein sequence ID" value="EOO39561.1"/>
    <property type="molecule type" value="Genomic_DNA"/>
</dbReference>
<gene>
    <name evidence="17" type="ORF">IIU_00745</name>
</gene>
<keyword evidence="6" id="KW-0808">Transferase</keyword>
<dbReference type="Gene3D" id="1.10.287.130">
    <property type="match status" value="1"/>
</dbReference>
<dbReference type="GO" id="GO:0005524">
    <property type="term" value="F:ATP binding"/>
    <property type="evidence" value="ECO:0007669"/>
    <property type="project" value="UniProtKB-KW"/>
</dbReference>